<evidence type="ECO:0000256" key="2">
    <source>
        <dbReference type="SAM" id="Phobius"/>
    </source>
</evidence>
<evidence type="ECO:0000313" key="3">
    <source>
        <dbReference type="EMBL" id="KAH6886447.1"/>
    </source>
</evidence>
<organism evidence="3 4">
    <name type="scientific">Thelonectria olida</name>
    <dbReference type="NCBI Taxonomy" id="1576542"/>
    <lineage>
        <taxon>Eukaryota</taxon>
        <taxon>Fungi</taxon>
        <taxon>Dikarya</taxon>
        <taxon>Ascomycota</taxon>
        <taxon>Pezizomycotina</taxon>
        <taxon>Sordariomycetes</taxon>
        <taxon>Hypocreomycetidae</taxon>
        <taxon>Hypocreales</taxon>
        <taxon>Nectriaceae</taxon>
        <taxon>Thelonectria</taxon>
    </lineage>
</organism>
<dbReference type="OrthoDB" id="5308502at2759"/>
<feature type="region of interest" description="Disordered" evidence="1">
    <location>
        <begin position="483"/>
        <end position="502"/>
    </location>
</feature>
<feature type="transmembrane region" description="Helical" evidence="2">
    <location>
        <begin position="311"/>
        <end position="332"/>
    </location>
</feature>
<dbReference type="EMBL" id="JAGPYM010000016">
    <property type="protein sequence ID" value="KAH6886447.1"/>
    <property type="molecule type" value="Genomic_DNA"/>
</dbReference>
<gene>
    <name evidence="3" type="ORF">B0T10DRAFT_491213</name>
</gene>
<keyword evidence="2" id="KW-1133">Transmembrane helix</keyword>
<evidence type="ECO:0000256" key="1">
    <source>
        <dbReference type="SAM" id="MobiDB-lite"/>
    </source>
</evidence>
<protein>
    <submittedName>
        <fullName evidence="3">Uncharacterized protein</fullName>
    </submittedName>
</protein>
<reference evidence="3 4" key="1">
    <citation type="journal article" date="2021" name="Nat. Commun.">
        <title>Genetic determinants of endophytism in the Arabidopsis root mycobiome.</title>
        <authorList>
            <person name="Mesny F."/>
            <person name="Miyauchi S."/>
            <person name="Thiergart T."/>
            <person name="Pickel B."/>
            <person name="Atanasova L."/>
            <person name="Karlsson M."/>
            <person name="Huettel B."/>
            <person name="Barry K.W."/>
            <person name="Haridas S."/>
            <person name="Chen C."/>
            <person name="Bauer D."/>
            <person name="Andreopoulos W."/>
            <person name="Pangilinan J."/>
            <person name="LaButti K."/>
            <person name="Riley R."/>
            <person name="Lipzen A."/>
            <person name="Clum A."/>
            <person name="Drula E."/>
            <person name="Henrissat B."/>
            <person name="Kohler A."/>
            <person name="Grigoriev I.V."/>
            <person name="Martin F.M."/>
            <person name="Hacquard S."/>
        </authorList>
    </citation>
    <scope>NUCLEOTIDE SEQUENCE [LARGE SCALE GENOMIC DNA]</scope>
    <source>
        <strain evidence="3 4">MPI-CAGE-CH-0241</strain>
    </source>
</reference>
<feature type="compositionally biased region" description="Basic and acidic residues" evidence="1">
    <location>
        <begin position="433"/>
        <end position="453"/>
    </location>
</feature>
<comment type="caution">
    <text evidence="3">The sequence shown here is derived from an EMBL/GenBank/DDBJ whole genome shotgun (WGS) entry which is preliminary data.</text>
</comment>
<dbReference type="AlphaFoldDB" id="A0A9P8W037"/>
<keyword evidence="4" id="KW-1185">Reference proteome</keyword>
<evidence type="ECO:0000313" key="4">
    <source>
        <dbReference type="Proteomes" id="UP000777438"/>
    </source>
</evidence>
<name>A0A9P8W037_9HYPO</name>
<feature type="transmembrane region" description="Helical" evidence="2">
    <location>
        <begin position="221"/>
        <end position="239"/>
    </location>
</feature>
<proteinExistence type="predicted"/>
<feature type="transmembrane region" description="Helical" evidence="2">
    <location>
        <begin position="352"/>
        <end position="371"/>
    </location>
</feature>
<dbReference type="Proteomes" id="UP000777438">
    <property type="component" value="Unassembled WGS sequence"/>
</dbReference>
<dbReference type="Pfam" id="PF10361">
    <property type="entry name" value="DUF2434"/>
    <property type="match status" value="1"/>
</dbReference>
<feature type="transmembrane region" description="Helical" evidence="2">
    <location>
        <begin position="138"/>
        <end position="157"/>
    </location>
</feature>
<keyword evidence="2" id="KW-0472">Membrane</keyword>
<feature type="transmembrane region" description="Helical" evidence="2">
    <location>
        <begin position="270"/>
        <end position="290"/>
    </location>
</feature>
<feature type="region of interest" description="Disordered" evidence="1">
    <location>
        <begin position="431"/>
        <end position="454"/>
    </location>
</feature>
<keyword evidence="2" id="KW-0812">Transmembrane</keyword>
<dbReference type="InterPro" id="IPR018830">
    <property type="entry name" value="DUF2434"/>
</dbReference>
<feature type="transmembrane region" description="Helical" evidence="2">
    <location>
        <begin position="169"/>
        <end position="191"/>
    </location>
</feature>
<feature type="transmembrane region" description="Helical" evidence="2">
    <location>
        <begin position="95"/>
        <end position="117"/>
    </location>
</feature>
<feature type="compositionally biased region" description="Polar residues" evidence="1">
    <location>
        <begin position="544"/>
        <end position="578"/>
    </location>
</feature>
<feature type="region of interest" description="Disordered" evidence="1">
    <location>
        <begin position="521"/>
        <end position="578"/>
    </location>
</feature>
<accession>A0A9P8W037</accession>
<sequence>MSGFYDNVAAIAARDLVLSWPKGANSSDTMFWGSHLNLTALQYWNYTYYSNETISNGSKCYLVLERYQPVYLFPNGSFTNSSSCYSAINPIGNRGYAGIAFAVVFGISLVLALSVLAKHGKLYLTRETRFYPIGRRWQWYWALWVCACALISLFTNIDVDRFYLQHLPITLNVFFWYLLCMGTLALTWEAVRHWGSWQERQYVDPNPFVLQDGDRRSKTEFWLPMWFYFWVWMNFFLVVPRNWNFVQKQRSVPQTEAIAIPAATSTRFKAGAFCLVVAWLTICFSLRHSIAHYRARNRGIINRAMGLTRSIPFRFYLIVPLTAVLIAYQAFISWEWKYSLIRVEVPVYVMFAWGYAPSLLIIIVQLIYGFASPNEDKELIRQRRERGDAVDRELGLVKKPAWWRRVRGDHLHSMRDKIAMNVHEIGGGRATGRRVENAAEQNAREEALASARDDDIEMYPVAHSQNQHNPRIDRAGVSAVQRQRQFLPTPYSGKSDQRRHERTMQTAASILFPNNLEADRARRHEEASKDGPPPYSDSVHSGRGRTNTRPGSTGRSNSAETTNSLSAPPQQVRSMLDI</sequence>